<dbReference type="Proteomes" id="UP000198564">
    <property type="component" value="Unassembled WGS sequence"/>
</dbReference>
<sequence length="76" mass="8923">MPLVVMQSLTSLVSHMFFVFIAFWALQALKTDVWIKKYHIPQARTLYILISIAIGYTVSNFFIDFILSIQNLFFLF</sequence>
<dbReference type="AlphaFoldDB" id="A0A1H6T7U9"/>
<dbReference type="STRING" id="1130080.SAMN04488113_11726"/>
<feature type="transmembrane region" description="Helical" evidence="1">
    <location>
        <begin position="46"/>
        <end position="69"/>
    </location>
</feature>
<gene>
    <name evidence="2" type="ORF">SAMN04488113_11726</name>
</gene>
<name>A0A1H6T7U9_9LACT</name>
<keyword evidence="3" id="KW-1185">Reference proteome</keyword>
<evidence type="ECO:0000313" key="3">
    <source>
        <dbReference type="Proteomes" id="UP000198564"/>
    </source>
</evidence>
<dbReference type="Pfam" id="PF06612">
    <property type="entry name" value="DUF1146"/>
    <property type="match status" value="1"/>
</dbReference>
<dbReference type="EMBL" id="FNYW01000017">
    <property type="protein sequence ID" value="SEI76173.1"/>
    <property type="molecule type" value="Genomic_DNA"/>
</dbReference>
<evidence type="ECO:0000256" key="1">
    <source>
        <dbReference type="SAM" id="Phobius"/>
    </source>
</evidence>
<dbReference type="InterPro" id="IPR009526">
    <property type="entry name" value="DUF1146"/>
</dbReference>
<keyword evidence="1" id="KW-0472">Membrane</keyword>
<reference evidence="3" key="1">
    <citation type="submission" date="2016-10" db="EMBL/GenBank/DDBJ databases">
        <authorList>
            <person name="Varghese N."/>
            <person name="Submissions S."/>
        </authorList>
    </citation>
    <scope>NUCLEOTIDE SEQUENCE [LARGE SCALE GENOMIC DNA]</scope>
    <source>
        <strain evidence="3">DSM 25751</strain>
    </source>
</reference>
<keyword evidence="1" id="KW-1133">Transmembrane helix</keyword>
<organism evidence="2 3">
    <name type="scientific">Alkalibacterium gilvum</name>
    <dbReference type="NCBI Taxonomy" id="1130080"/>
    <lineage>
        <taxon>Bacteria</taxon>
        <taxon>Bacillati</taxon>
        <taxon>Bacillota</taxon>
        <taxon>Bacilli</taxon>
        <taxon>Lactobacillales</taxon>
        <taxon>Carnobacteriaceae</taxon>
        <taxon>Alkalibacterium</taxon>
    </lineage>
</organism>
<dbReference type="RefSeq" id="WP_091634563.1">
    <property type="nucleotide sequence ID" value="NZ_FNYW01000017.1"/>
</dbReference>
<dbReference type="OrthoDB" id="1651016at2"/>
<accession>A0A1H6T7U9</accession>
<keyword evidence="1" id="KW-0812">Transmembrane</keyword>
<feature type="transmembrane region" description="Helical" evidence="1">
    <location>
        <begin position="6"/>
        <end position="26"/>
    </location>
</feature>
<dbReference type="NCBIfam" id="TIGR02327">
    <property type="entry name" value="int_mem_ywzB"/>
    <property type="match status" value="1"/>
</dbReference>
<evidence type="ECO:0000313" key="2">
    <source>
        <dbReference type="EMBL" id="SEI76173.1"/>
    </source>
</evidence>
<proteinExistence type="predicted"/>
<protein>
    <submittedName>
        <fullName evidence="2">Conserved hypothetical integral membrane protein</fullName>
    </submittedName>
</protein>